<reference evidence="1" key="1">
    <citation type="submission" date="2022-04" db="EMBL/GenBank/DDBJ databases">
        <title>Genome of the entomopathogenic fungus Entomophthora muscae.</title>
        <authorList>
            <person name="Elya C."/>
            <person name="Lovett B.R."/>
            <person name="Lee E."/>
            <person name="Macias A.M."/>
            <person name="Hajek A.E."/>
            <person name="De Bivort B.L."/>
            <person name="Kasson M.T."/>
            <person name="De Fine Licht H.H."/>
            <person name="Stajich J.E."/>
        </authorList>
    </citation>
    <scope>NUCLEOTIDE SEQUENCE</scope>
    <source>
        <strain evidence="1">Berkeley</strain>
    </source>
</reference>
<protein>
    <submittedName>
        <fullName evidence="1">Transcriptional regulator of ribosomal protein biogenesis</fullName>
    </submittedName>
</protein>
<evidence type="ECO:0000313" key="2">
    <source>
        <dbReference type="Proteomes" id="UP001165960"/>
    </source>
</evidence>
<evidence type="ECO:0000313" key="1">
    <source>
        <dbReference type="EMBL" id="KAJ9086100.1"/>
    </source>
</evidence>
<organism evidence="1 2">
    <name type="scientific">Entomophthora muscae</name>
    <dbReference type="NCBI Taxonomy" id="34485"/>
    <lineage>
        <taxon>Eukaryota</taxon>
        <taxon>Fungi</taxon>
        <taxon>Fungi incertae sedis</taxon>
        <taxon>Zoopagomycota</taxon>
        <taxon>Entomophthoromycotina</taxon>
        <taxon>Entomophthoromycetes</taxon>
        <taxon>Entomophthorales</taxon>
        <taxon>Entomophthoraceae</taxon>
        <taxon>Entomophthora</taxon>
    </lineage>
</organism>
<name>A0ACC2UH85_9FUNG</name>
<proteinExistence type="predicted"/>
<keyword evidence="1" id="KW-0687">Ribonucleoprotein</keyword>
<dbReference type="Proteomes" id="UP001165960">
    <property type="component" value="Unassembled WGS sequence"/>
</dbReference>
<keyword evidence="2" id="KW-1185">Reference proteome</keyword>
<keyword evidence="1" id="KW-0689">Ribosomal protein</keyword>
<gene>
    <name evidence="1" type="primary">SFP1_1</name>
    <name evidence="1" type="ORF">DSO57_1007504</name>
</gene>
<dbReference type="EMBL" id="QTSX02000732">
    <property type="protein sequence ID" value="KAJ9086100.1"/>
    <property type="molecule type" value="Genomic_DNA"/>
</dbReference>
<comment type="caution">
    <text evidence="1">The sequence shown here is derived from an EMBL/GenBank/DDBJ whole genome shotgun (WGS) entry which is preliminary data.</text>
</comment>
<sequence>MDQFDHAHLKELVALHDPDFDSTNLIPLPSQHISPTANNIHLFPELDRKLDLWELDILVPYKKGNQFSKNHFSLFSSSSKCQELREIGTNTIPLCSRVSFYISSFQTLPTHPKYFRPSPLKSYKDVKDPYTQTFAVAYDFLETIHTQTPEYRAFLRKSSTSQPYPTSPIEHLAFLPFWLGFLDYKTTIHAGKTKMFKCKTPGCSKQYKQSYGLKYHNTKGKCRLSLGDYLQPNFRLALGSLTCPFIPCHKSFTNEKGLDLHISKYHLEKWYFGQGELIDYNYACHKCYFSTTSSESLRYHILFIHPSPFHDILK</sequence>
<accession>A0ACC2UH85</accession>